<dbReference type="Proteomes" id="UP000219453">
    <property type="component" value="Unassembled WGS sequence"/>
</dbReference>
<reference evidence="2 3" key="1">
    <citation type="submission" date="2017-09" db="EMBL/GenBank/DDBJ databases">
        <authorList>
            <person name="Ehlers B."/>
            <person name="Leendertz F.H."/>
        </authorList>
    </citation>
    <scope>NUCLEOTIDE SEQUENCE [LARGE SCALE GENOMIC DNA]</scope>
    <source>
        <strain evidence="2 3">DSM 27208</strain>
    </source>
</reference>
<sequence>MLESIAAGATVALLTIFTAVTCVNSVQGGSERLQRILGPFLGLVPKYNFFAPHPGRVDYYLVYRDRCVDGKLTKWQEVDGFSEPPDRLGWLWNPSYYQTKILFDVVGPLTSGPVDEDAPSEPEQIGADDSENELRSIDDKPIHLSVHYLTILKFISELSHLDVSEARQFAIMRGSRQMDGYEPVFVSKFHALEQ</sequence>
<name>A0A285NG21_NATPI</name>
<accession>A0A285NG21</accession>
<dbReference type="RefSeq" id="WP_097008223.1">
    <property type="nucleotide sequence ID" value="NZ_OBEJ01000001.1"/>
</dbReference>
<gene>
    <name evidence="2" type="ORF">SAMN06269185_1300</name>
</gene>
<dbReference type="AlphaFoldDB" id="A0A285NG21"/>
<proteinExistence type="predicted"/>
<evidence type="ECO:0000256" key="1">
    <source>
        <dbReference type="SAM" id="MobiDB-lite"/>
    </source>
</evidence>
<evidence type="ECO:0000313" key="2">
    <source>
        <dbReference type="EMBL" id="SNZ06826.1"/>
    </source>
</evidence>
<feature type="region of interest" description="Disordered" evidence="1">
    <location>
        <begin position="113"/>
        <end position="132"/>
    </location>
</feature>
<dbReference type="OrthoDB" id="350121at2157"/>
<protein>
    <submittedName>
        <fullName evidence="2">Uncharacterized protein</fullName>
    </submittedName>
</protein>
<dbReference type="EMBL" id="OBEJ01000001">
    <property type="protein sequence ID" value="SNZ06826.1"/>
    <property type="molecule type" value="Genomic_DNA"/>
</dbReference>
<keyword evidence="3" id="KW-1185">Reference proteome</keyword>
<evidence type="ECO:0000313" key="3">
    <source>
        <dbReference type="Proteomes" id="UP000219453"/>
    </source>
</evidence>
<organism evidence="2 3">
    <name type="scientific">Natronoarchaeum philippinense</name>
    <dbReference type="NCBI Taxonomy" id="558529"/>
    <lineage>
        <taxon>Archaea</taxon>
        <taxon>Methanobacteriati</taxon>
        <taxon>Methanobacteriota</taxon>
        <taxon>Stenosarchaea group</taxon>
        <taxon>Halobacteria</taxon>
        <taxon>Halobacteriales</taxon>
        <taxon>Natronoarchaeaceae</taxon>
    </lineage>
</organism>
<feature type="compositionally biased region" description="Acidic residues" evidence="1">
    <location>
        <begin position="114"/>
        <end position="131"/>
    </location>
</feature>